<evidence type="ECO:0000256" key="2">
    <source>
        <dbReference type="ARBA" id="ARBA00022737"/>
    </source>
</evidence>
<accession>A0A5M6C897</accession>
<dbReference type="SUPFAM" id="SSF52821">
    <property type="entry name" value="Rhodanese/Cell cycle control phosphatase"/>
    <property type="match status" value="2"/>
</dbReference>
<protein>
    <submittedName>
        <fullName evidence="3">Uncharacterized protein</fullName>
    </submittedName>
</protein>
<reference evidence="3" key="2">
    <citation type="submission" date="2024-01" db="EMBL/GenBank/DDBJ databases">
        <title>Comparative genomics of Cryptococcus and Kwoniella reveals pathogenesis evolution and contrasting modes of karyotype evolution via chromosome fusion or intercentromeric recombination.</title>
        <authorList>
            <person name="Coelho M.A."/>
            <person name="David-Palma M."/>
            <person name="Shea T."/>
            <person name="Bowers K."/>
            <person name="McGinley-Smith S."/>
            <person name="Mohammad A.W."/>
            <person name="Gnirke A."/>
            <person name="Yurkov A.M."/>
            <person name="Nowrousian M."/>
            <person name="Sun S."/>
            <person name="Cuomo C.A."/>
            <person name="Heitman J."/>
        </authorList>
    </citation>
    <scope>NUCLEOTIDE SEQUENCE</scope>
    <source>
        <strain evidence="3">CBS 12478</strain>
    </source>
</reference>
<keyword evidence="4" id="KW-1185">Reference proteome</keyword>
<dbReference type="GO" id="GO:0005739">
    <property type="term" value="C:mitochondrion"/>
    <property type="evidence" value="ECO:0007669"/>
    <property type="project" value="TreeGrafter"/>
</dbReference>
<sequence length="302" mass="33630">MSPRYPLIIQPSDLPPLPSSENIILLDATYHLDPSRDPRTEYEQRHLPGARFWSLKDVSEPHPLGFKLMLPSSERFVRYVTELGITKDTHVIVYDTQGIWSAPRTVFTFLAYGHENVSLLVGGLPAAIDAGIAMESGRPKTVESPTPYPPVTLRPNYIASFDDIQSISANDATVSEQRIVDARGARYFVEGRIPTSKSLPWGVLLDTVRRQNTDNLLKGEEATYSKLPSEDALRERLSNALGEEEADKVWSGQVQLVNTCGSGITAVILWIALTQLGIHSKVYDESWGAYSKRQDAVIEKDH</sequence>
<dbReference type="InterPro" id="IPR036873">
    <property type="entry name" value="Rhodanese-like_dom_sf"/>
</dbReference>
<evidence type="ECO:0000256" key="1">
    <source>
        <dbReference type="ARBA" id="ARBA00022679"/>
    </source>
</evidence>
<reference evidence="3" key="1">
    <citation type="submission" date="2017-08" db="EMBL/GenBank/DDBJ databases">
        <authorList>
            <person name="Cuomo C."/>
            <person name="Billmyre B."/>
            <person name="Heitman J."/>
        </authorList>
    </citation>
    <scope>NUCLEOTIDE SEQUENCE</scope>
    <source>
        <strain evidence="3">CBS 12478</strain>
    </source>
</reference>
<dbReference type="KEGG" id="ksn:43585508"/>
<dbReference type="EMBL" id="CP144055">
    <property type="protein sequence ID" value="WWD18567.1"/>
    <property type="molecule type" value="Genomic_DNA"/>
</dbReference>
<dbReference type="Gene3D" id="3.40.250.10">
    <property type="entry name" value="Rhodanese-like domain"/>
    <property type="match status" value="2"/>
</dbReference>
<evidence type="ECO:0000313" key="4">
    <source>
        <dbReference type="Proteomes" id="UP000322225"/>
    </source>
</evidence>
<dbReference type="PROSITE" id="PS50206">
    <property type="entry name" value="RHODANESE_3"/>
    <property type="match status" value="2"/>
</dbReference>
<dbReference type="CDD" id="cd01448">
    <property type="entry name" value="TST_Repeat_1"/>
    <property type="match status" value="1"/>
</dbReference>
<dbReference type="Pfam" id="PF00581">
    <property type="entry name" value="Rhodanese"/>
    <property type="match status" value="1"/>
</dbReference>
<dbReference type="InterPro" id="IPR001763">
    <property type="entry name" value="Rhodanese-like_dom"/>
</dbReference>
<gene>
    <name evidence="3" type="ORF">CI109_103020</name>
</gene>
<dbReference type="SMART" id="SM00450">
    <property type="entry name" value="RHOD"/>
    <property type="match status" value="2"/>
</dbReference>
<dbReference type="GeneID" id="43585508"/>
<dbReference type="RefSeq" id="XP_031864294.1">
    <property type="nucleotide sequence ID" value="XM_032001404.1"/>
</dbReference>
<name>A0A5M6C897_9TREE</name>
<proteinExistence type="predicted"/>
<keyword evidence="1" id="KW-0808">Transferase</keyword>
<dbReference type="PANTHER" id="PTHR11364:SF27">
    <property type="entry name" value="SULFURTRANSFERASE"/>
    <property type="match status" value="1"/>
</dbReference>
<dbReference type="AlphaFoldDB" id="A0A5M6C897"/>
<dbReference type="Proteomes" id="UP000322225">
    <property type="component" value="Chromosome 5"/>
</dbReference>
<dbReference type="GO" id="GO:0004792">
    <property type="term" value="F:thiosulfate-cyanide sulfurtransferase activity"/>
    <property type="evidence" value="ECO:0007669"/>
    <property type="project" value="TreeGrafter"/>
</dbReference>
<keyword evidence="2" id="KW-0677">Repeat</keyword>
<organism evidence="3 4">
    <name type="scientific">Kwoniella shandongensis</name>
    <dbReference type="NCBI Taxonomy" id="1734106"/>
    <lineage>
        <taxon>Eukaryota</taxon>
        <taxon>Fungi</taxon>
        <taxon>Dikarya</taxon>
        <taxon>Basidiomycota</taxon>
        <taxon>Agaricomycotina</taxon>
        <taxon>Tremellomycetes</taxon>
        <taxon>Tremellales</taxon>
        <taxon>Cryptococcaceae</taxon>
        <taxon>Kwoniella</taxon>
    </lineage>
</organism>
<dbReference type="OrthoDB" id="270167at2759"/>
<evidence type="ECO:0000313" key="3">
    <source>
        <dbReference type="EMBL" id="WWD18567.1"/>
    </source>
</evidence>
<dbReference type="InterPro" id="IPR045078">
    <property type="entry name" value="TST/MPST-like"/>
</dbReference>
<dbReference type="PANTHER" id="PTHR11364">
    <property type="entry name" value="THIOSULFATE SULFERTANSFERASE"/>
    <property type="match status" value="1"/>
</dbReference>